<gene>
    <name evidence="8" type="ORF">ZYGR_0A00610</name>
</gene>
<dbReference type="eggNOG" id="KOG1967">
    <property type="taxonomic scope" value="Eukaryota"/>
</dbReference>
<evidence type="ECO:0000256" key="2">
    <source>
        <dbReference type="ARBA" id="ARBA00009340"/>
    </source>
</evidence>
<dbReference type="OrthoDB" id="342900at2759"/>
<dbReference type="Pfam" id="PF14500">
    <property type="entry name" value="MMS19_N"/>
    <property type="match status" value="1"/>
</dbReference>
<keyword evidence="5" id="KW-0234">DNA repair</keyword>
<dbReference type="InterPro" id="IPR011989">
    <property type="entry name" value="ARM-like"/>
</dbReference>
<dbReference type="InterPro" id="IPR029240">
    <property type="entry name" value="MMS19_N"/>
</dbReference>
<evidence type="ECO:0000259" key="6">
    <source>
        <dbReference type="Pfam" id="PF12460"/>
    </source>
</evidence>
<evidence type="ECO:0000256" key="5">
    <source>
        <dbReference type="RuleBase" id="RU367072"/>
    </source>
</evidence>
<dbReference type="AlphaFoldDB" id="A0A1Q2ZSN9"/>
<reference evidence="8 9" key="1">
    <citation type="submission" date="2016-08" db="EMBL/GenBank/DDBJ databases">
        <title>Draft genome sequence of allopolyploid Zygosaccharomyces rouxii.</title>
        <authorList>
            <person name="Watanabe J."/>
            <person name="Uehara K."/>
            <person name="Mogi Y."/>
            <person name="Tsukioka Y."/>
        </authorList>
    </citation>
    <scope>NUCLEOTIDE SEQUENCE [LARGE SCALE GENOMIC DNA]</scope>
    <source>
        <strain evidence="8 9">NBRC 110957</strain>
    </source>
</reference>
<name>A0A1Q2ZSN9_ZYGRO</name>
<accession>A0A1Q2ZSN9</accession>
<dbReference type="Proteomes" id="UP000187013">
    <property type="component" value="Unassembled WGS sequence"/>
</dbReference>
<evidence type="ECO:0000256" key="3">
    <source>
        <dbReference type="ARBA" id="ARBA00022737"/>
    </source>
</evidence>
<dbReference type="PANTHER" id="PTHR12891:SF0">
    <property type="entry name" value="MMS19 NUCLEOTIDE EXCISION REPAIR PROTEIN HOMOLOG"/>
    <property type="match status" value="1"/>
</dbReference>
<dbReference type="GO" id="GO:0051604">
    <property type="term" value="P:protein maturation"/>
    <property type="evidence" value="ECO:0007669"/>
    <property type="project" value="UniProtKB-UniRule"/>
</dbReference>
<dbReference type="GO" id="GO:0006281">
    <property type="term" value="P:DNA repair"/>
    <property type="evidence" value="ECO:0007669"/>
    <property type="project" value="UniProtKB-UniRule"/>
</dbReference>
<keyword evidence="5" id="KW-0227">DNA damage</keyword>
<protein>
    <recommendedName>
        <fullName evidence="5">MMS19 nucleotide excision repair protein</fullName>
    </recommendedName>
</protein>
<organism evidence="8 9">
    <name type="scientific">Zygosaccharomyces rouxii</name>
    <dbReference type="NCBI Taxonomy" id="4956"/>
    <lineage>
        <taxon>Eukaryota</taxon>
        <taxon>Fungi</taxon>
        <taxon>Dikarya</taxon>
        <taxon>Ascomycota</taxon>
        <taxon>Saccharomycotina</taxon>
        <taxon>Saccharomycetes</taxon>
        <taxon>Saccharomycetales</taxon>
        <taxon>Saccharomycetaceae</taxon>
        <taxon>Zygosaccharomyces</taxon>
    </lineage>
</organism>
<comment type="subcellular location">
    <subcellularLocation>
        <location evidence="1 5">Nucleus</location>
    </subcellularLocation>
</comment>
<comment type="caution">
    <text evidence="8">The sequence shown here is derived from an EMBL/GenBank/DDBJ whole genome shotgun (WGS) entry which is preliminary data.</text>
</comment>
<comment type="similarity">
    <text evidence="2 5">Belongs to the MET18/MMS19 family.</text>
</comment>
<evidence type="ECO:0000259" key="7">
    <source>
        <dbReference type="Pfam" id="PF14500"/>
    </source>
</evidence>
<keyword evidence="3" id="KW-0677">Repeat</keyword>
<evidence type="ECO:0000313" key="9">
    <source>
        <dbReference type="Proteomes" id="UP000187013"/>
    </source>
</evidence>
<dbReference type="Pfam" id="PF12460">
    <property type="entry name" value="MMS19_C"/>
    <property type="match status" value="1"/>
</dbReference>
<proteinExistence type="inferred from homology"/>
<dbReference type="GO" id="GO:0097361">
    <property type="term" value="C:cytosolic [4Fe-4S] assembly targeting complex"/>
    <property type="evidence" value="ECO:0007669"/>
    <property type="project" value="UniProtKB-UniRule"/>
</dbReference>
<evidence type="ECO:0000256" key="1">
    <source>
        <dbReference type="ARBA" id="ARBA00004123"/>
    </source>
</evidence>
<dbReference type="InterPro" id="IPR039920">
    <property type="entry name" value="MMS19"/>
</dbReference>
<dbReference type="GO" id="GO:0016226">
    <property type="term" value="P:iron-sulfur cluster assembly"/>
    <property type="evidence" value="ECO:0007669"/>
    <property type="project" value="UniProtKB-UniRule"/>
</dbReference>
<dbReference type="InterPro" id="IPR024687">
    <property type="entry name" value="MMS19_C"/>
</dbReference>
<feature type="domain" description="MMS19 N-terminal" evidence="7">
    <location>
        <begin position="51"/>
        <end position="314"/>
    </location>
</feature>
<dbReference type="EMBL" id="BDGX01000001">
    <property type="protein sequence ID" value="GAV46469.1"/>
    <property type="molecule type" value="Genomic_DNA"/>
</dbReference>
<dbReference type="SUPFAM" id="SSF48371">
    <property type="entry name" value="ARM repeat"/>
    <property type="match status" value="1"/>
</dbReference>
<evidence type="ECO:0000256" key="4">
    <source>
        <dbReference type="ARBA" id="ARBA00023242"/>
    </source>
</evidence>
<dbReference type="GO" id="GO:0005634">
    <property type="term" value="C:nucleus"/>
    <property type="evidence" value="ECO:0007669"/>
    <property type="project" value="UniProtKB-SubCell"/>
</dbReference>
<dbReference type="InterPro" id="IPR016024">
    <property type="entry name" value="ARM-type_fold"/>
</dbReference>
<sequence length="1021" mass="116351">MASEEASIFLETSIVSFVSNVDIDESSSDKTATQIAERISDKKFKLLDLIVSLRDYLTSQDLNRRKKALCCLSTVLSKLPDDKLLKNEISVVLSFYASKFDDTLMMQETLSGIYSLSGMKFLSMTEVGPILDLLSNKYNPSSHLAATRYFAFKILEKIYQRFSPKLIEDGELADLFVKTFLHVGNGEKDPRNLLLSFHLNELVSSNWNNVEKFKEDLFDILFCYFPITFRPPKDDPYKISNADLKISLRSAISASPAFAEDAFGNLIDKLAASSPSVKNDTLLTVKACIDKFGGEACLKHWLPLWSSLKFEIMHGNDAGYPDSPVSSPTQISEADNYQLSVNVMRSIASALLQFDEKAFDKFLSHIVEEVRPNFTYEKDLKQTCCLLGSIASANQQIFNKVVALVLPLFFKNSPELSKLKLEIMNLSFFFDAYIRVFGEANSEQNEVPPNSLSEQKDEILMVLSKALTASPKVEVTIRTLSIIQFTKLIKMKGFLMREEVALIVQYIYEAILTDNNKNIYYAGLESLKAIGEIHEDIVFEISLKRMLELLPIDPNEGAQLNENEPVDKETILKAILDFTNSRHKLVKESVLGLSKKLCQVAPYADSSEYCFLIISSIHTLLSNNIEMIRENDAGFIKENIEMPLFAAMTNYPSLQKDDHNLTLLSNIIFFLNLKSPRNTHQDELTRYKKYFVDSLQLFVKPSRLVVPFEKLLCGIDKNCEFNEVEHYFAQTMDLLRSEEITEAQFERLGYLELLTIFTNKWMDEQSLSKFINLDDLSPVNLEMLVWIVKGLVMKNSHHAVLFQEKFVKLLSSSEIGNYMAKLFEVFVVDVITFQKYKGISWNNNVKLTYKQKFFNDVFSRLVDAFKNTSEMDVKSNYLTALSLVSKHISSNLIEPYMNEMLPLLLQSLDMPNSEVKVSALNTLLDTCEKFHQLITEHVQTLSRSLLKLVSPVSYNSVSVRVLALRMLETLTHVVPLNHLLPFKEDIIDGLLPVLDDKKRIVRKQCVGTRQAYFELGQVPFE</sequence>
<comment type="function">
    <text evidence="5">Key component of the cytosolic iron-sulfur protein assembly (CIA) complex, a multiprotein complex that mediates the incorporation of iron-sulfur cluster into apoproteins specifically involved in DNA metabolism and genomic integrity. In the CIA complex, MMS19 acts as an adapter between early-acting CIA components and a subset of cellular target iron-sulfur proteins.</text>
</comment>
<dbReference type="PANTHER" id="PTHR12891">
    <property type="entry name" value="DNA REPAIR/TRANSCRIPTION PROTEIN MET18/MMS19"/>
    <property type="match status" value="1"/>
</dbReference>
<evidence type="ECO:0000313" key="8">
    <source>
        <dbReference type="EMBL" id="GAV46469.1"/>
    </source>
</evidence>
<feature type="domain" description="MMS19 C-terminal" evidence="6">
    <location>
        <begin position="571"/>
        <end position="971"/>
    </location>
</feature>
<keyword evidence="4 5" id="KW-0539">Nucleus</keyword>
<dbReference type="Gene3D" id="1.25.10.10">
    <property type="entry name" value="Leucine-rich Repeat Variant"/>
    <property type="match status" value="2"/>
</dbReference>